<dbReference type="AlphaFoldDB" id="T1JUQ8"/>
<dbReference type="EMBL" id="CAEY01000780">
    <property type="status" value="NOT_ANNOTATED_CDS"/>
    <property type="molecule type" value="Genomic_DNA"/>
</dbReference>
<dbReference type="HOGENOM" id="CLU_3406756_0_0_1"/>
<reference evidence="1" key="2">
    <citation type="submission" date="2015-06" db="UniProtKB">
        <authorList>
            <consortium name="EnsemblMetazoa"/>
        </authorList>
    </citation>
    <scope>IDENTIFICATION</scope>
</reference>
<accession>T1JUQ8</accession>
<organism evidence="1 2">
    <name type="scientific">Tetranychus urticae</name>
    <name type="common">Two-spotted spider mite</name>
    <dbReference type="NCBI Taxonomy" id="32264"/>
    <lineage>
        <taxon>Eukaryota</taxon>
        <taxon>Metazoa</taxon>
        <taxon>Ecdysozoa</taxon>
        <taxon>Arthropoda</taxon>
        <taxon>Chelicerata</taxon>
        <taxon>Arachnida</taxon>
        <taxon>Acari</taxon>
        <taxon>Acariformes</taxon>
        <taxon>Trombidiformes</taxon>
        <taxon>Prostigmata</taxon>
        <taxon>Eleutherengona</taxon>
        <taxon>Raphignathae</taxon>
        <taxon>Tetranychoidea</taxon>
        <taxon>Tetranychidae</taxon>
        <taxon>Tetranychus</taxon>
    </lineage>
</organism>
<name>T1JUQ8_TETUR</name>
<protein>
    <submittedName>
        <fullName evidence="1">Uncharacterized protein</fullName>
    </submittedName>
</protein>
<sequence>MASLPSLFFLGHQNLFKTGTLRELKVWFIG</sequence>
<evidence type="ECO:0000313" key="2">
    <source>
        <dbReference type="Proteomes" id="UP000015104"/>
    </source>
</evidence>
<evidence type="ECO:0000313" key="1">
    <source>
        <dbReference type="EnsemblMetazoa" id="tetur02g01830.1"/>
    </source>
</evidence>
<keyword evidence="2" id="KW-1185">Reference proteome</keyword>
<reference evidence="2" key="1">
    <citation type="submission" date="2011-08" db="EMBL/GenBank/DDBJ databases">
        <authorList>
            <person name="Rombauts S."/>
        </authorList>
    </citation>
    <scope>NUCLEOTIDE SEQUENCE</scope>
    <source>
        <strain evidence="2">London</strain>
    </source>
</reference>
<dbReference type="Proteomes" id="UP000015104">
    <property type="component" value="Unassembled WGS sequence"/>
</dbReference>
<dbReference type="EnsemblMetazoa" id="tetur02g01830.1">
    <property type="protein sequence ID" value="tetur02g01830.1"/>
    <property type="gene ID" value="tetur02g01830"/>
</dbReference>
<proteinExistence type="predicted"/>